<keyword evidence="7 11" id="KW-1133">Transmembrane helix</keyword>
<evidence type="ECO:0000313" key="15">
    <source>
        <dbReference type="Proteomes" id="UP001596230"/>
    </source>
</evidence>
<dbReference type="PROSITE" id="PS50894">
    <property type="entry name" value="HPT"/>
    <property type="match status" value="1"/>
</dbReference>
<dbReference type="EMBL" id="JBHSUB010000007">
    <property type="protein sequence ID" value="MFC6377637.1"/>
    <property type="molecule type" value="Genomic_DNA"/>
</dbReference>
<evidence type="ECO:0000256" key="5">
    <source>
        <dbReference type="ARBA" id="ARBA00022741"/>
    </source>
</evidence>
<evidence type="ECO:0000259" key="12">
    <source>
        <dbReference type="PROSITE" id="PS50109"/>
    </source>
</evidence>
<keyword evidence="15" id="KW-1185">Reference proteome</keyword>
<dbReference type="PANTHER" id="PTHR45339">
    <property type="entry name" value="HYBRID SIGNAL TRANSDUCTION HISTIDINE KINASE J"/>
    <property type="match status" value="1"/>
</dbReference>
<feature type="domain" description="HPt" evidence="13">
    <location>
        <begin position="792"/>
        <end position="883"/>
    </location>
</feature>
<evidence type="ECO:0000259" key="13">
    <source>
        <dbReference type="PROSITE" id="PS50894"/>
    </source>
</evidence>
<comment type="subcellular location">
    <subcellularLocation>
        <location evidence="1">Cell membrane</location>
        <topology evidence="1">Multi-pass membrane protein</topology>
    </subcellularLocation>
</comment>
<evidence type="ECO:0000313" key="14">
    <source>
        <dbReference type="EMBL" id="MFC6377637.1"/>
    </source>
</evidence>
<accession>A0ABW1VY80</accession>
<evidence type="ECO:0000256" key="2">
    <source>
        <dbReference type="ARBA" id="ARBA00022475"/>
    </source>
</evidence>
<feature type="domain" description="Histidine kinase" evidence="12">
    <location>
        <begin position="455"/>
        <end position="669"/>
    </location>
</feature>
<keyword evidence="2" id="KW-1003">Cell membrane</keyword>
<feature type="modified residue" description="Phosphohistidine" evidence="10">
    <location>
        <position position="831"/>
    </location>
</feature>
<reference evidence="15" key="1">
    <citation type="journal article" date="2019" name="Int. J. Syst. Evol. Microbiol.">
        <title>The Global Catalogue of Microorganisms (GCM) 10K type strain sequencing project: providing services to taxonomists for standard genome sequencing and annotation.</title>
        <authorList>
            <consortium name="The Broad Institute Genomics Platform"/>
            <consortium name="The Broad Institute Genome Sequencing Center for Infectious Disease"/>
            <person name="Wu L."/>
            <person name="Ma J."/>
        </authorList>
    </citation>
    <scope>NUCLEOTIDE SEQUENCE [LARGE SCALE GENOMIC DNA]</scope>
    <source>
        <strain evidence="15">CGMCC 1.18518</strain>
    </source>
</reference>
<dbReference type="PROSITE" id="PS50109">
    <property type="entry name" value="HIS_KIN"/>
    <property type="match status" value="1"/>
</dbReference>
<sequence length="883" mass="100077">MPGKNSQLLSRPLFKLMMLFNIIVVVIFLSIIYDSLGAQLHHQQALLGNFSRSLQLRVDTYRFATWQIYQNQNSTADSDDDDTSSSGLQEIRLRPDIYAPVTEQGKTQALIFGSHGSNTLATADNISDFLNTLWGIKKNVWSMYYLNGQDNSMTMVSTLPLKDMMVRYNGESITGLVSTRRAEMLQQANTLDERESFSELRHTADSDDYYFTLRTTFNQPGHLATVLAFDLPINDLLTGNLRPDRMMFHDTDSGSPDMPTADRVNLATASVELLAPLSSSSMLISYQVSILMLVNQAIHEFALTLCLCLLLLVLSLTASFLLRRYQTPQEDNSNPELELLRILNKEMVDSLPVGFVIYDFNAHREVVSNEKAAQLIPHLNLQKIVSLSENVQGVLQVTINNEVYEVRHQQSRCSPQYRFFIISNQDREILINKKLQHAQKVLDKNHLIRRQLLENIGRTFRQPVTRLRHHLSELQDSVALADWQPLADYSDHLLRLTDNIILLNELENHRWSADEQPFSLQKMLDEIVTELLPALNPRGLDIIVNNLRPADEIRRGDSSIVRKILMTLLWYSFGTTRWGKISVRISASPEQTDRLMVNIVDTGQGLNKTELENAHFPFSGDVSTLNDEKSNSMDLFFCRQFCQALNGKLDMVSKTDLGTHYSVTLSLPVQAQETEQDEKILDGITVLVDVVVDDIYKIVSRQLEYWGAKCVIADERVSVQDYDFLITDVPARLSGWAVLITGTEPGYSAITPQQYRANYNLNQAFLEALLSLIEKQLTEDEMEDAPETTGNSVLEEPGYFQIFKDTVPDDVTKLSLELADKDYAALALTAHRLKGVFAMLGLEAGKAQCEQLELFIEKCDDLNIKEAARDIDDYVNKLLQQGK</sequence>
<keyword evidence="3 10" id="KW-0597">Phosphoprotein</keyword>
<dbReference type="Proteomes" id="UP001596230">
    <property type="component" value="Unassembled WGS sequence"/>
</dbReference>
<evidence type="ECO:0000256" key="3">
    <source>
        <dbReference type="ARBA" id="ARBA00022553"/>
    </source>
</evidence>
<keyword evidence="9 11" id="KW-0472">Membrane</keyword>
<dbReference type="GO" id="GO:0016740">
    <property type="term" value="F:transferase activity"/>
    <property type="evidence" value="ECO:0007669"/>
    <property type="project" value="UniProtKB-KW"/>
</dbReference>
<keyword evidence="14" id="KW-0808">Transferase</keyword>
<organism evidence="14 15">
    <name type="scientific">Tatumella terrea</name>
    <dbReference type="NCBI Taxonomy" id="419007"/>
    <lineage>
        <taxon>Bacteria</taxon>
        <taxon>Pseudomonadati</taxon>
        <taxon>Pseudomonadota</taxon>
        <taxon>Gammaproteobacteria</taxon>
        <taxon>Enterobacterales</taxon>
        <taxon>Erwiniaceae</taxon>
        <taxon>Tatumella</taxon>
    </lineage>
</organism>
<evidence type="ECO:0000256" key="9">
    <source>
        <dbReference type="ARBA" id="ARBA00023136"/>
    </source>
</evidence>
<name>A0ABW1VY80_9GAMM</name>
<dbReference type="Pfam" id="PF02518">
    <property type="entry name" value="HATPase_c"/>
    <property type="match status" value="1"/>
</dbReference>
<dbReference type="InterPro" id="IPR036890">
    <property type="entry name" value="HATPase_C_sf"/>
</dbReference>
<dbReference type="Gene3D" id="3.40.50.11620">
    <property type="entry name" value="Phosphotransferase RcsD, RcsD-ABL domain"/>
    <property type="match status" value="1"/>
</dbReference>
<evidence type="ECO:0000256" key="6">
    <source>
        <dbReference type="ARBA" id="ARBA00022840"/>
    </source>
</evidence>
<dbReference type="PANTHER" id="PTHR45339:SF1">
    <property type="entry name" value="HYBRID SIGNAL TRANSDUCTION HISTIDINE KINASE J"/>
    <property type="match status" value="1"/>
</dbReference>
<dbReference type="InterPro" id="IPR030861">
    <property type="entry name" value="Ptransferase_RcsD"/>
</dbReference>
<gene>
    <name evidence="14" type="primary">rcsD</name>
    <name evidence="14" type="ORF">ACFP9W_05960</name>
</gene>
<dbReference type="CDD" id="cd00088">
    <property type="entry name" value="HPT"/>
    <property type="match status" value="1"/>
</dbReference>
<dbReference type="SUPFAM" id="SSF55874">
    <property type="entry name" value="ATPase domain of HSP90 chaperone/DNA topoisomerase II/histidine kinase"/>
    <property type="match status" value="1"/>
</dbReference>
<keyword evidence="6" id="KW-0067">ATP-binding</keyword>
<dbReference type="Pfam" id="PF16359">
    <property type="entry name" value="RcsD_ABL"/>
    <property type="match status" value="1"/>
</dbReference>
<evidence type="ECO:0000256" key="1">
    <source>
        <dbReference type="ARBA" id="ARBA00004651"/>
    </source>
</evidence>
<evidence type="ECO:0000256" key="11">
    <source>
        <dbReference type="SAM" id="Phobius"/>
    </source>
</evidence>
<evidence type="ECO:0000256" key="4">
    <source>
        <dbReference type="ARBA" id="ARBA00022692"/>
    </source>
</evidence>
<evidence type="ECO:0000256" key="7">
    <source>
        <dbReference type="ARBA" id="ARBA00022989"/>
    </source>
</evidence>
<dbReference type="NCBIfam" id="NF007907">
    <property type="entry name" value="PRK10618.1"/>
    <property type="match status" value="1"/>
</dbReference>
<dbReference type="InterPro" id="IPR008207">
    <property type="entry name" value="Sig_transdc_His_kin_Hpt_dom"/>
</dbReference>
<dbReference type="InterPro" id="IPR005467">
    <property type="entry name" value="His_kinase_dom"/>
</dbReference>
<dbReference type="SUPFAM" id="SSF47226">
    <property type="entry name" value="Histidine-containing phosphotransfer domain, HPT domain"/>
    <property type="match status" value="1"/>
</dbReference>
<dbReference type="Pfam" id="PF01627">
    <property type="entry name" value="Hpt"/>
    <property type="match status" value="1"/>
</dbReference>
<dbReference type="Gene3D" id="1.20.120.160">
    <property type="entry name" value="HPT domain"/>
    <property type="match status" value="1"/>
</dbReference>
<dbReference type="InterPro" id="IPR036641">
    <property type="entry name" value="HPT_dom_sf"/>
</dbReference>
<keyword evidence="8" id="KW-0902">Two-component regulatory system</keyword>
<dbReference type="Gene3D" id="3.30.565.10">
    <property type="entry name" value="Histidine kinase-like ATPase, C-terminal domain"/>
    <property type="match status" value="1"/>
</dbReference>
<dbReference type="EC" id="2.7.2.-" evidence="14"/>
<dbReference type="InterPro" id="IPR038616">
    <property type="entry name" value="RcsD_ABL_sf"/>
</dbReference>
<feature type="transmembrane region" description="Helical" evidence="11">
    <location>
        <begin position="12"/>
        <end position="33"/>
    </location>
</feature>
<comment type="caution">
    <text evidence="14">The sequence shown here is derived from an EMBL/GenBank/DDBJ whole genome shotgun (WGS) entry which is preliminary data.</text>
</comment>
<dbReference type="InterPro" id="IPR032306">
    <property type="entry name" value="RcsD_ABL"/>
</dbReference>
<evidence type="ECO:0000256" key="8">
    <source>
        <dbReference type="ARBA" id="ARBA00023012"/>
    </source>
</evidence>
<keyword evidence="4 11" id="KW-0812">Transmembrane</keyword>
<protein>
    <submittedName>
        <fullName evidence="14">Phosphotransferase RcsD</fullName>
        <ecNumber evidence="14">2.7.2.-</ecNumber>
    </submittedName>
</protein>
<keyword evidence="5" id="KW-0547">Nucleotide-binding</keyword>
<dbReference type="InterPro" id="IPR003594">
    <property type="entry name" value="HATPase_dom"/>
</dbReference>
<proteinExistence type="predicted"/>
<evidence type="ECO:0000256" key="10">
    <source>
        <dbReference type="PROSITE-ProRule" id="PRU00110"/>
    </source>
</evidence>
<dbReference type="RefSeq" id="WP_212713987.1">
    <property type="nucleotide sequence ID" value="NZ_JBHSUB010000007.1"/>
</dbReference>